<dbReference type="GO" id="GO:0005840">
    <property type="term" value="C:ribosome"/>
    <property type="evidence" value="ECO:0007669"/>
    <property type="project" value="UniProtKB-KW"/>
</dbReference>
<reference evidence="3" key="1">
    <citation type="submission" date="2022-12" db="EMBL/GenBank/DDBJ databases">
        <title>Polyphasic identification of a Novel Hot-Spring Cyanobacterium Ocullathermofonsia sinensis gen nov. sp. nov. and Genomic Insights on its Adaptations to the Thermal Habitat.</title>
        <authorList>
            <person name="Daroch M."/>
            <person name="Tang J."/>
            <person name="Jiang Y."/>
        </authorList>
    </citation>
    <scope>NUCLEOTIDE SEQUENCE</scope>
    <source>
        <strain evidence="3">PKUAC-SCTA174</strain>
    </source>
</reference>
<evidence type="ECO:0000313" key="3">
    <source>
        <dbReference type="EMBL" id="WAL62506.1"/>
    </source>
</evidence>
<keyword evidence="3" id="KW-0689">Ribosomal protein</keyword>
<evidence type="ECO:0000313" key="4">
    <source>
        <dbReference type="Proteomes" id="UP001163152"/>
    </source>
</evidence>
<dbReference type="GO" id="GO:0032259">
    <property type="term" value="P:methylation"/>
    <property type="evidence" value="ECO:0007669"/>
    <property type="project" value="UniProtKB-KW"/>
</dbReference>
<dbReference type="AlphaFoldDB" id="A0A9E9C6Q2"/>
<gene>
    <name evidence="3" type="ORF">OXH18_11085</name>
</gene>
<keyword evidence="3" id="KW-0687">Ribonucleoprotein</keyword>
<dbReference type="PANTHER" id="PTHR43648:SF1">
    <property type="entry name" value="ELECTRON TRANSFER FLAVOPROTEIN BETA SUBUNIT LYSINE METHYLTRANSFERASE"/>
    <property type="match status" value="1"/>
</dbReference>
<proteinExistence type="predicted"/>
<dbReference type="Pfam" id="PF06325">
    <property type="entry name" value="PrmA"/>
    <property type="match status" value="1"/>
</dbReference>
<dbReference type="KEGG" id="tsin:OXH18_11085"/>
<keyword evidence="1 3" id="KW-0489">Methyltransferase</keyword>
<dbReference type="Proteomes" id="UP001163152">
    <property type="component" value="Chromosome"/>
</dbReference>
<dbReference type="RefSeq" id="WP_268612846.1">
    <property type="nucleotide sequence ID" value="NZ_CP113797.1"/>
</dbReference>
<evidence type="ECO:0000256" key="2">
    <source>
        <dbReference type="ARBA" id="ARBA00022679"/>
    </source>
</evidence>
<sequence length="335" mass="36850">MTWILSLDATSEAVDWISTLLSTIEYDGEITVTPYQSENQPDRPIAVLQETLEVSKDVSDSQPTWAFTIYLNLSEHASQADIDRIENLLLPLYRTGLATDLRWADTDHHHSPDRLLHHFIDRIGQRFVILAPSSTYQPDSSDIPLILKNSRSFGSGLHPTTRVSLRLLERYVIPDMYGLDLGSGTGILSVAMAKLGARVLALDNDRLAVQATQAAVSLNHVDQTVAVMEGSLGQGSELGHWMGGETGLVSTVEPAGAFDLIIANILPWIHIKLASDFQHALQPTSSHRLLLTAGYTTEYEPEVVEALADVGFQPIDRDQQDEWVGLAFRLMGGGE</sequence>
<protein>
    <submittedName>
        <fullName evidence="3">50S ribosomal protein L11 methyltransferase</fullName>
    </submittedName>
</protein>
<dbReference type="GO" id="GO:0008276">
    <property type="term" value="F:protein methyltransferase activity"/>
    <property type="evidence" value="ECO:0007669"/>
    <property type="project" value="TreeGrafter"/>
</dbReference>
<dbReference type="InterPro" id="IPR050078">
    <property type="entry name" value="Ribosomal_L11_MeTrfase_PrmA"/>
</dbReference>
<organism evidence="3 4">
    <name type="scientific">Thermocoleostomius sinensis A174</name>
    <dbReference type="NCBI Taxonomy" id="2016057"/>
    <lineage>
        <taxon>Bacteria</taxon>
        <taxon>Bacillati</taxon>
        <taxon>Cyanobacteriota</taxon>
        <taxon>Cyanophyceae</taxon>
        <taxon>Oculatellales</taxon>
        <taxon>Oculatellaceae</taxon>
        <taxon>Thermocoleostomius</taxon>
    </lineage>
</organism>
<dbReference type="CDD" id="cd02440">
    <property type="entry name" value="AdoMet_MTases"/>
    <property type="match status" value="1"/>
</dbReference>
<name>A0A9E9C6Q2_9CYAN</name>
<keyword evidence="4" id="KW-1185">Reference proteome</keyword>
<dbReference type="EMBL" id="CP113797">
    <property type="protein sequence ID" value="WAL62506.1"/>
    <property type="molecule type" value="Genomic_DNA"/>
</dbReference>
<dbReference type="SUPFAM" id="SSF53335">
    <property type="entry name" value="S-adenosyl-L-methionine-dependent methyltransferases"/>
    <property type="match status" value="1"/>
</dbReference>
<keyword evidence="2" id="KW-0808">Transferase</keyword>
<dbReference type="PANTHER" id="PTHR43648">
    <property type="entry name" value="ELECTRON TRANSFER FLAVOPROTEIN BETA SUBUNIT LYSINE METHYLTRANSFERASE"/>
    <property type="match status" value="1"/>
</dbReference>
<evidence type="ECO:0000256" key="1">
    <source>
        <dbReference type="ARBA" id="ARBA00022603"/>
    </source>
</evidence>
<dbReference type="Gene3D" id="3.40.50.150">
    <property type="entry name" value="Vaccinia Virus protein VP39"/>
    <property type="match status" value="1"/>
</dbReference>
<dbReference type="InterPro" id="IPR029063">
    <property type="entry name" value="SAM-dependent_MTases_sf"/>
</dbReference>
<accession>A0A9E9C6Q2</accession>